<evidence type="ECO:0000313" key="3">
    <source>
        <dbReference type="Proteomes" id="UP001595616"/>
    </source>
</evidence>
<keyword evidence="3" id="KW-1185">Reference proteome</keyword>
<dbReference type="GO" id="GO:0003677">
    <property type="term" value="F:DNA binding"/>
    <property type="evidence" value="ECO:0007669"/>
    <property type="project" value="UniProtKB-KW"/>
</dbReference>
<dbReference type="Pfam" id="PF04397">
    <property type="entry name" value="LytTR"/>
    <property type="match status" value="1"/>
</dbReference>
<dbReference type="EMBL" id="JBHRYQ010000002">
    <property type="protein sequence ID" value="MFC3813342.1"/>
    <property type="molecule type" value="Genomic_DNA"/>
</dbReference>
<dbReference type="InterPro" id="IPR007492">
    <property type="entry name" value="LytTR_DNA-bd_dom"/>
</dbReference>
<evidence type="ECO:0000313" key="2">
    <source>
        <dbReference type="EMBL" id="MFC3813342.1"/>
    </source>
</evidence>
<sequence>MNIVLGEKIRADQSQISFFRYESQNITSVHFKNGGYLLIKKPLITFAREFPPSSFQMFNDRYLINLNHVSNYKKLEKCITLSNTFKINLKS</sequence>
<accession>A0ABV7Z3N1</accession>
<name>A0ABV7Z3N1_9BACT</name>
<protein>
    <submittedName>
        <fullName evidence="2">LytTR family transcriptional regulator DNA-binding domain-containing protein</fullName>
    </submittedName>
</protein>
<evidence type="ECO:0000259" key="1">
    <source>
        <dbReference type="Pfam" id="PF04397"/>
    </source>
</evidence>
<dbReference type="Proteomes" id="UP001595616">
    <property type="component" value="Unassembled WGS sequence"/>
</dbReference>
<dbReference type="RefSeq" id="WP_379840330.1">
    <property type="nucleotide sequence ID" value="NZ_JBHRYQ010000002.1"/>
</dbReference>
<gene>
    <name evidence="2" type="ORF">ACFOOI_21945</name>
</gene>
<organism evidence="2 3">
    <name type="scientific">Lacihabitans lacunae</name>
    <dbReference type="NCBI Taxonomy" id="1028214"/>
    <lineage>
        <taxon>Bacteria</taxon>
        <taxon>Pseudomonadati</taxon>
        <taxon>Bacteroidota</taxon>
        <taxon>Cytophagia</taxon>
        <taxon>Cytophagales</taxon>
        <taxon>Leadbetterellaceae</taxon>
        <taxon>Lacihabitans</taxon>
    </lineage>
</organism>
<dbReference type="Gene3D" id="2.40.50.1020">
    <property type="entry name" value="LytTr DNA-binding domain"/>
    <property type="match status" value="1"/>
</dbReference>
<feature type="domain" description="HTH LytTR-type" evidence="1">
    <location>
        <begin position="12"/>
        <end position="87"/>
    </location>
</feature>
<keyword evidence="2" id="KW-0238">DNA-binding</keyword>
<proteinExistence type="predicted"/>
<reference evidence="3" key="1">
    <citation type="journal article" date="2019" name="Int. J. Syst. Evol. Microbiol.">
        <title>The Global Catalogue of Microorganisms (GCM) 10K type strain sequencing project: providing services to taxonomists for standard genome sequencing and annotation.</title>
        <authorList>
            <consortium name="The Broad Institute Genomics Platform"/>
            <consortium name="The Broad Institute Genome Sequencing Center for Infectious Disease"/>
            <person name="Wu L."/>
            <person name="Ma J."/>
        </authorList>
    </citation>
    <scope>NUCLEOTIDE SEQUENCE [LARGE SCALE GENOMIC DNA]</scope>
    <source>
        <strain evidence="3">CECT 7956</strain>
    </source>
</reference>
<comment type="caution">
    <text evidence="2">The sequence shown here is derived from an EMBL/GenBank/DDBJ whole genome shotgun (WGS) entry which is preliminary data.</text>
</comment>